<reference evidence="1 2" key="1">
    <citation type="submission" date="2023-09" db="EMBL/GenBank/DDBJ databases">
        <authorList>
            <person name="Rey-Velasco X."/>
        </authorList>
    </citation>
    <scope>NUCLEOTIDE SEQUENCE [LARGE SCALE GENOMIC DNA]</scope>
    <source>
        <strain evidence="1 2">W431</strain>
    </source>
</reference>
<gene>
    <name evidence="1" type="ORF">RM573_07390</name>
</gene>
<evidence type="ECO:0000313" key="2">
    <source>
        <dbReference type="Proteomes" id="UP001266357"/>
    </source>
</evidence>
<keyword evidence="2" id="KW-1185">Reference proteome</keyword>
<evidence type="ECO:0000313" key="1">
    <source>
        <dbReference type="EMBL" id="MDT0603417.1"/>
    </source>
</evidence>
<name>A0ABU2ZZR3_9GAMM</name>
<proteinExistence type="predicted"/>
<dbReference type="RefSeq" id="WP_311579534.1">
    <property type="nucleotide sequence ID" value="NZ_JAVRIF010000003.1"/>
</dbReference>
<comment type="caution">
    <text evidence="1">The sequence shown here is derived from an EMBL/GenBank/DDBJ whole genome shotgun (WGS) entry which is preliminary data.</text>
</comment>
<organism evidence="1 2">
    <name type="scientific">Thalassotalea castellviae</name>
    <dbReference type="NCBI Taxonomy" id="3075612"/>
    <lineage>
        <taxon>Bacteria</taxon>
        <taxon>Pseudomonadati</taxon>
        <taxon>Pseudomonadota</taxon>
        <taxon>Gammaproteobacteria</taxon>
        <taxon>Alteromonadales</taxon>
        <taxon>Colwelliaceae</taxon>
        <taxon>Thalassotalea</taxon>
    </lineage>
</organism>
<protein>
    <submittedName>
        <fullName evidence="1">Uncharacterized protein</fullName>
    </submittedName>
</protein>
<accession>A0ABU2ZZR3</accession>
<sequence length="128" mass="15127">MQNYNCDISDDPYSSSNHYDLGYTNGGYDENYDGKVDHIEAFSSWDFSQLERVLHSGIEHKDYFWVNIDTCFQFHVKASDFYENQTMPVFYQTCRDFSYSVYSPQKELIGKDTGTGCRNFTNHKWEIM</sequence>
<dbReference type="EMBL" id="JAVRIF010000003">
    <property type="protein sequence ID" value="MDT0603417.1"/>
    <property type="molecule type" value="Genomic_DNA"/>
</dbReference>
<dbReference type="Proteomes" id="UP001266357">
    <property type="component" value="Unassembled WGS sequence"/>
</dbReference>